<gene>
    <name evidence="2" type="ORF">J2T60_000289</name>
</gene>
<keyword evidence="1" id="KW-0472">Membrane</keyword>
<proteinExistence type="predicted"/>
<protein>
    <recommendedName>
        <fullName evidence="4">PepSY-associated transmembrane protein</fullName>
    </recommendedName>
</protein>
<dbReference type="PANTHER" id="PTHR34219">
    <property type="entry name" value="IRON-REGULATED INNER MEMBRANE PROTEIN-RELATED"/>
    <property type="match status" value="1"/>
</dbReference>
<sequence length="489" mass="55635">MAGSLKKQLLRWLMPLHRYLGLGLSLLMLLWFISGIVMMFHGYPRMADSERLSALSTMETEKLAVPVEAAASRLGLEAIDGVRLNQPWDRPKLHVLSEHGWQSLYADSGEVVPPLDRVTLESRLDEETAWVVRAIDRLERPDQWTLSAGFDAFRPLWRVSLADSVSTTLYFSEATGERVHQTTGSERGWAYAGAIVHWIYPTRLREMSGFWRQLVMWLAGLGLLACLSGLILGLMMLKRRRRKGMSPYRGWMQWHHYLGLAFGVLVATWLLSGLLSLDPFRWASADRAPVSMDVTMGAPMSGSLGQWLAIEPAGVPERHASSTREVKLWQFMGRPYLLLSNESGERELWSASESPSEMFLSRQQIREAADGLPGMSLQGFHRQADYDHYYYPGRAARVRGEKPPLPVYRAEYDNGVHLYIFPKTGEVLRQSTPRRRLNRWLYNGLHSLDFPVLNPGSMGWYALVVVLMSGGALFSLTGVWFTVRYFKRK</sequence>
<dbReference type="EMBL" id="JALJYF010000001">
    <property type="protein sequence ID" value="MCP1726324.1"/>
    <property type="molecule type" value="Genomic_DNA"/>
</dbReference>
<feature type="transmembrane region" description="Helical" evidence="1">
    <location>
        <begin position="257"/>
        <end position="277"/>
    </location>
</feature>
<accession>A0ABT1G4V2</accession>
<feature type="transmembrane region" description="Helical" evidence="1">
    <location>
        <begin position="460"/>
        <end position="483"/>
    </location>
</feature>
<keyword evidence="1" id="KW-0812">Transmembrane</keyword>
<dbReference type="Pfam" id="PF03929">
    <property type="entry name" value="PepSY_TM"/>
    <property type="match status" value="1"/>
</dbReference>
<dbReference type="Proteomes" id="UP001523550">
    <property type="component" value="Unassembled WGS sequence"/>
</dbReference>
<keyword evidence="1" id="KW-1133">Transmembrane helix</keyword>
<evidence type="ECO:0008006" key="4">
    <source>
        <dbReference type="Google" id="ProtNLM"/>
    </source>
</evidence>
<feature type="transmembrane region" description="Helical" evidence="1">
    <location>
        <begin position="20"/>
        <end position="43"/>
    </location>
</feature>
<evidence type="ECO:0000313" key="3">
    <source>
        <dbReference type="Proteomes" id="UP001523550"/>
    </source>
</evidence>
<dbReference type="InterPro" id="IPR005625">
    <property type="entry name" value="PepSY-ass_TM"/>
</dbReference>
<reference evidence="2 3" key="1">
    <citation type="submission" date="2022-03" db="EMBL/GenBank/DDBJ databases">
        <title>Genomic Encyclopedia of Type Strains, Phase III (KMG-III): the genomes of soil and plant-associated and newly described type strains.</title>
        <authorList>
            <person name="Whitman W."/>
        </authorList>
    </citation>
    <scope>NUCLEOTIDE SEQUENCE [LARGE SCALE GENOMIC DNA]</scope>
    <source>
        <strain evidence="2 3">BSker1</strain>
    </source>
</reference>
<evidence type="ECO:0000313" key="2">
    <source>
        <dbReference type="EMBL" id="MCP1726324.1"/>
    </source>
</evidence>
<dbReference type="PANTHER" id="PTHR34219:SF6">
    <property type="entry name" value="BLR3280 PROTEIN"/>
    <property type="match status" value="1"/>
</dbReference>
<dbReference type="RefSeq" id="WP_253444418.1">
    <property type="nucleotide sequence ID" value="NZ_JALJYF010000001.1"/>
</dbReference>
<comment type="caution">
    <text evidence="2">The sequence shown here is derived from an EMBL/GenBank/DDBJ whole genome shotgun (WGS) entry which is preliminary data.</text>
</comment>
<evidence type="ECO:0000256" key="1">
    <source>
        <dbReference type="SAM" id="Phobius"/>
    </source>
</evidence>
<organism evidence="2 3">
    <name type="scientific">Natronospira proteinivora</name>
    <dbReference type="NCBI Taxonomy" id="1807133"/>
    <lineage>
        <taxon>Bacteria</taxon>
        <taxon>Pseudomonadati</taxon>
        <taxon>Pseudomonadota</taxon>
        <taxon>Gammaproteobacteria</taxon>
        <taxon>Natronospirales</taxon>
        <taxon>Natronospiraceae</taxon>
        <taxon>Natronospira</taxon>
    </lineage>
</organism>
<name>A0ABT1G4V2_9GAMM</name>
<keyword evidence="3" id="KW-1185">Reference proteome</keyword>
<feature type="transmembrane region" description="Helical" evidence="1">
    <location>
        <begin position="214"/>
        <end position="237"/>
    </location>
</feature>